<keyword evidence="1" id="KW-0732">Signal</keyword>
<dbReference type="AlphaFoldDB" id="A0AAV8UI92"/>
<evidence type="ECO:0000256" key="1">
    <source>
        <dbReference type="SAM" id="SignalP"/>
    </source>
</evidence>
<sequence length="803" mass="87001">MMRVRISWVAQVMILIASCFAAQSCPDVLLQVDDPWLGVEGEVCRPLTRPNFSDDYDLSEFPLEFGTVCLHLNNNKLLMTFEMDQMDYLMKGAGYGIYSSESAVPSSARDAYNSKTFQELKKTWTVQMNLKNATNDCCENGIVVIWRAWIRPRRDSNTFPRYLFTYPATEDFSGGSCSKRSSSSVRICEMDVDCDTKDTCIRTVCPDTQGLVGPIDCSLVQQRVNRPCNHFGDEGTYQMGPVFTADCVCEPLEKPTTCVFNNCDSDGQPGCDEELYPGNACGNNGTVERVSHETDMCVCQVGSGVKCDSSDATGNFNIRAGNTCMSAAGSPGSAIELPDGGYYSDRAECSCTAPCEYVPDPVYQPLKVQKGYGGMACDVTVVGVPDSVPGVLREKRAGVCLCKPLLDINRRCSYSIVDLDLTIADRTGNPYSAWTSSYGGRGVLVPTDEEGNTCAITALIPCYCPEGENCSYAGAMPGDSCDNGSGVLLQSENQNWGCYCSSNGTDTGTCLSESQCYHPDAGCVDTGSSCWESYYNLAKAPWVNSCECVTCSVQTSLRGKNYSQPLSEPGKCFQGLANGSVRVTNAVFYRGECLLDTCTRSSCEGSRCEEFTGVSDDSCDDNSGIIGVDTRGNCRCFQECQNWDCSSGDCTPTLGTVARIGDRCTRDDGSGVLQPVSFSDDFNGQCQCAARTCSYSYIESLSGWNRPSATTNGNIGDTCHNAGQQGVVMEDPEDTSKCICYVEDKTCVVLEDCQTSTIDDLGQCRTWLTTNVGRKCRTVTGIGEYALVEGSEGVCFCSENSRR</sequence>
<evidence type="ECO:0000313" key="3">
    <source>
        <dbReference type="Proteomes" id="UP001157974"/>
    </source>
</evidence>
<reference evidence="2 3" key="1">
    <citation type="journal article" date="2023" name="Nat. Commun.">
        <title>Origin of minicircular mitochondrial genomes in red algae.</title>
        <authorList>
            <person name="Lee Y."/>
            <person name="Cho C.H."/>
            <person name="Lee Y.M."/>
            <person name="Park S.I."/>
            <person name="Yang J.H."/>
            <person name="West J.A."/>
            <person name="Bhattacharya D."/>
            <person name="Yoon H.S."/>
        </authorList>
    </citation>
    <scope>NUCLEOTIDE SEQUENCE [LARGE SCALE GENOMIC DNA]</scope>
    <source>
        <strain evidence="2 3">CCMP1338</strain>
        <tissue evidence="2">Whole cell</tissue>
    </source>
</reference>
<dbReference type="PROSITE" id="PS51257">
    <property type="entry name" value="PROKAR_LIPOPROTEIN"/>
    <property type="match status" value="1"/>
</dbReference>
<evidence type="ECO:0000313" key="2">
    <source>
        <dbReference type="EMBL" id="KAJ8901002.1"/>
    </source>
</evidence>
<organism evidence="2 3">
    <name type="scientific">Rhodosorus marinus</name>
    <dbReference type="NCBI Taxonomy" id="101924"/>
    <lineage>
        <taxon>Eukaryota</taxon>
        <taxon>Rhodophyta</taxon>
        <taxon>Stylonematophyceae</taxon>
        <taxon>Stylonematales</taxon>
        <taxon>Stylonemataceae</taxon>
        <taxon>Rhodosorus</taxon>
    </lineage>
</organism>
<proteinExistence type="predicted"/>
<feature type="chain" id="PRO_5043429153" description="EGF-like domain-containing protein" evidence="1">
    <location>
        <begin position="22"/>
        <end position="803"/>
    </location>
</feature>
<dbReference type="Proteomes" id="UP001157974">
    <property type="component" value="Unassembled WGS sequence"/>
</dbReference>
<gene>
    <name evidence="2" type="ORF">NDN08_004864</name>
</gene>
<comment type="caution">
    <text evidence="2">The sequence shown here is derived from an EMBL/GenBank/DDBJ whole genome shotgun (WGS) entry which is preliminary data.</text>
</comment>
<evidence type="ECO:0008006" key="4">
    <source>
        <dbReference type="Google" id="ProtNLM"/>
    </source>
</evidence>
<feature type="signal peptide" evidence="1">
    <location>
        <begin position="1"/>
        <end position="21"/>
    </location>
</feature>
<name>A0AAV8UI92_9RHOD</name>
<accession>A0AAV8UI92</accession>
<dbReference type="EMBL" id="JAMWBK010000012">
    <property type="protein sequence ID" value="KAJ8901002.1"/>
    <property type="molecule type" value="Genomic_DNA"/>
</dbReference>
<protein>
    <recommendedName>
        <fullName evidence="4">EGF-like domain-containing protein</fullName>
    </recommendedName>
</protein>
<keyword evidence="3" id="KW-1185">Reference proteome</keyword>